<feature type="transmembrane region" description="Helical" evidence="1">
    <location>
        <begin position="75"/>
        <end position="94"/>
    </location>
</feature>
<evidence type="ECO:0000313" key="2">
    <source>
        <dbReference type="EMBL" id="KAA2218241.1"/>
    </source>
</evidence>
<organism evidence="2 3">
    <name type="scientific">Maribacter flavus</name>
    <dbReference type="NCBI Taxonomy" id="1658664"/>
    <lineage>
        <taxon>Bacteria</taxon>
        <taxon>Pseudomonadati</taxon>
        <taxon>Bacteroidota</taxon>
        <taxon>Flavobacteriia</taxon>
        <taxon>Flavobacteriales</taxon>
        <taxon>Flavobacteriaceae</taxon>
        <taxon>Maribacter</taxon>
    </lineage>
</organism>
<dbReference type="AlphaFoldDB" id="A0A5B2TUQ6"/>
<sequence>MRNSTKSSPWTAPRLKDLVLGAGTVKHSFLASLIGNALIALSGFVLYSDKAMAFINMSLNVPERWEKVGMDWQTYVWFLSQTISPVLIIFGSILRPRTIMYIVPIYCYMLQLYWIFLDYQMVDDSYLQVYVVGTTVLVASAIFLLRWLLIKRVQDKIEVAKSKILRNEGTT</sequence>
<keyword evidence="1" id="KW-1133">Transmembrane helix</keyword>
<name>A0A5B2TUQ6_9FLAO</name>
<comment type="caution">
    <text evidence="2">The sequence shown here is derived from an EMBL/GenBank/DDBJ whole genome shotgun (WGS) entry which is preliminary data.</text>
</comment>
<keyword evidence="1" id="KW-0472">Membrane</keyword>
<accession>A0A5B2TUQ6</accession>
<feature type="transmembrane region" description="Helical" evidence="1">
    <location>
        <begin position="129"/>
        <end position="149"/>
    </location>
</feature>
<reference evidence="2 3" key="1">
    <citation type="submission" date="2019-09" db="EMBL/GenBank/DDBJ databases">
        <authorList>
            <person name="Khan S.A."/>
            <person name="Jeon C.O."/>
            <person name="Chun B.H."/>
            <person name="Jeong S.E."/>
        </authorList>
    </citation>
    <scope>NUCLEOTIDE SEQUENCE [LARGE SCALE GENOMIC DNA]</scope>
    <source>
        <strain evidence="2 3">KCTC 42508</strain>
    </source>
</reference>
<gene>
    <name evidence="2" type="ORF">F0361_01075</name>
</gene>
<dbReference type="Proteomes" id="UP000323188">
    <property type="component" value="Unassembled WGS sequence"/>
</dbReference>
<evidence type="ECO:0000256" key="1">
    <source>
        <dbReference type="SAM" id="Phobius"/>
    </source>
</evidence>
<keyword evidence="1" id="KW-0812">Transmembrane</keyword>
<dbReference type="EMBL" id="VUOE01000001">
    <property type="protein sequence ID" value="KAA2218241.1"/>
    <property type="molecule type" value="Genomic_DNA"/>
</dbReference>
<protein>
    <submittedName>
        <fullName evidence="2">Uncharacterized protein</fullName>
    </submittedName>
</protein>
<proteinExistence type="predicted"/>
<evidence type="ECO:0000313" key="3">
    <source>
        <dbReference type="Proteomes" id="UP000323188"/>
    </source>
</evidence>
<feature type="transmembrane region" description="Helical" evidence="1">
    <location>
        <begin position="99"/>
        <end position="117"/>
    </location>
</feature>
<feature type="transmembrane region" description="Helical" evidence="1">
    <location>
        <begin position="29"/>
        <end position="47"/>
    </location>
</feature>